<keyword evidence="7 13" id="KW-0479">Metal-binding</keyword>
<evidence type="ECO:0000256" key="4">
    <source>
        <dbReference type="ARBA" id="ARBA00010617"/>
    </source>
</evidence>
<name>A0A1E5UJP5_9POAL</name>
<evidence type="ECO:0000256" key="7">
    <source>
        <dbReference type="ARBA" id="ARBA00022723"/>
    </source>
</evidence>
<dbReference type="FunFam" id="1.10.630.10:FF:000055">
    <property type="entry name" value="Cytochrome P450 71A26"/>
    <property type="match status" value="1"/>
</dbReference>
<keyword evidence="17" id="KW-1185">Reference proteome</keyword>
<evidence type="ECO:0000256" key="9">
    <source>
        <dbReference type="ARBA" id="ARBA00023002"/>
    </source>
</evidence>
<keyword evidence="9 14" id="KW-0560">Oxidoreductase</keyword>
<dbReference type="STRING" id="888268.A0A1E5UJP5"/>
<dbReference type="AlphaFoldDB" id="A0A1E5UJP5"/>
<evidence type="ECO:0000256" key="3">
    <source>
        <dbReference type="ARBA" id="ARBA00005179"/>
    </source>
</evidence>
<dbReference type="PANTHER" id="PTHR47955:SF14">
    <property type="entry name" value="OS01G0543600 PROTEIN"/>
    <property type="match status" value="1"/>
</dbReference>
<dbReference type="Pfam" id="PF00067">
    <property type="entry name" value="p450"/>
    <property type="match status" value="1"/>
</dbReference>
<dbReference type="GO" id="GO:0016020">
    <property type="term" value="C:membrane"/>
    <property type="evidence" value="ECO:0007669"/>
    <property type="project" value="UniProtKB-SubCell"/>
</dbReference>
<comment type="pathway">
    <text evidence="3">Secondary metabolite biosynthesis.</text>
</comment>
<dbReference type="OrthoDB" id="1470350at2759"/>
<keyword evidence="5 13" id="KW-0349">Heme</keyword>
<dbReference type="SUPFAM" id="SSF48264">
    <property type="entry name" value="Cytochrome P450"/>
    <property type="match status" value="1"/>
</dbReference>
<dbReference type="InterPro" id="IPR001128">
    <property type="entry name" value="Cyt_P450"/>
</dbReference>
<evidence type="ECO:0000256" key="15">
    <source>
        <dbReference type="SAM" id="Phobius"/>
    </source>
</evidence>
<dbReference type="PANTHER" id="PTHR47955">
    <property type="entry name" value="CYTOCHROME P450 FAMILY 71 PROTEIN"/>
    <property type="match status" value="1"/>
</dbReference>
<dbReference type="GO" id="GO:0020037">
    <property type="term" value="F:heme binding"/>
    <property type="evidence" value="ECO:0007669"/>
    <property type="project" value="InterPro"/>
</dbReference>
<keyword evidence="6 15" id="KW-0812">Transmembrane</keyword>
<evidence type="ECO:0000313" key="16">
    <source>
        <dbReference type="EMBL" id="OEL13081.1"/>
    </source>
</evidence>
<accession>A0A1E5UJP5</accession>
<evidence type="ECO:0000256" key="12">
    <source>
        <dbReference type="ARBA" id="ARBA00023136"/>
    </source>
</evidence>
<evidence type="ECO:0000256" key="10">
    <source>
        <dbReference type="ARBA" id="ARBA00023004"/>
    </source>
</evidence>
<evidence type="ECO:0000256" key="1">
    <source>
        <dbReference type="ARBA" id="ARBA00001971"/>
    </source>
</evidence>
<reference evidence="16 17" key="1">
    <citation type="submission" date="2016-09" db="EMBL/GenBank/DDBJ databases">
        <title>The draft genome of Dichanthelium oligosanthes: A C3 panicoid grass species.</title>
        <authorList>
            <person name="Studer A.J."/>
            <person name="Schnable J.C."/>
            <person name="Brutnell T.P."/>
        </authorList>
    </citation>
    <scope>NUCLEOTIDE SEQUENCE [LARGE SCALE GENOMIC DNA]</scope>
    <source>
        <strain evidence="17">cv. Kellogg 1175</strain>
        <tissue evidence="16">Leaf</tissue>
    </source>
</reference>
<dbReference type="InterPro" id="IPR036396">
    <property type="entry name" value="Cyt_P450_sf"/>
</dbReference>
<dbReference type="InterPro" id="IPR017972">
    <property type="entry name" value="Cyt_P450_CS"/>
</dbReference>
<dbReference type="GO" id="GO:0005506">
    <property type="term" value="F:iron ion binding"/>
    <property type="evidence" value="ECO:0007669"/>
    <property type="project" value="InterPro"/>
</dbReference>
<feature type="transmembrane region" description="Helical" evidence="15">
    <location>
        <begin position="12"/>
        <end position="33"/>
    </location>
</feature>
<evidence type="ECO:0000256" key="8">
    <source>
        <dbReference type="ARBA" id="ARBA00022989"/>
    </source>
</evidence>
<dbReference type="Gene3D" id="1.10.630.10">
    <property type="entry name" value="Cytochrome P450"/>
    <property type="match status" value="1"/>
</dbReference>
<keyword evidence="10 13" id="KW-0408">Iron</keyword>
<comment type="cofactor">
    <cofactor evidence="1 13">
        <name>heme</name>
        <dbReference type="ChEBI" id="CHEBI:30413"/>
    </cofactor>
</comment>
<evidence type="ECO:0000256" key="5">
    <source>
        <dbReference type="ARBA" id="ARBA00022617"/>
    </source>
</evidence>
<dbReference type="GO" id="GO:0016705">
    <property type="term" value="F:oxidoreductase activity, acting on paired donors, with incorporation or reduction of molecular oxygen"/>
    <property type="evidence" value="ECO:0007669"/>
    <property type="project" value="InterPro"/>
</dbReference>
<comment type="similarity">
    <text evidence="4 14">Belongs to the cytochrome P450 family.</text>
</comment>
<comment type="caution">
    <text evidence="16">The sequence shown here is derived from an EMBL/GenBank/DDBJ whole genome shotgun (WGS) entry which is preliminary data.</text>
</comment>
<proteinExistence type="inferred from homology"/>
<dbReference type="CDD" id="cd11072">
    <property type="entry name" value="CYP71-like"/>
    <property type="match status" value="1"/>
</dbReference>
<dbReference type="GO" id="GO:0004497">
    <property type="term" value="F:monooxygenase activity"/>
    <property type="evidence" value="ECO:0007669"/>
    <property type="project" value="UniProtKB-KW"/>
</dbReference>
<dbReference type="PRINTS" id="PR00463">
    <property type="entry name" value="EP450I"/>
</dbReference>
<evidence type="ECO:0000256" key="2">
    <source>
        <dbReference type="ARBA" id="ARBA00004370"/>
    </source>
</evidence>
<evidence type="ECO:0000256" key="14">
    <source>
        <dbReference type="RuleBase" id="RU000461"/>
    </source>
</evidence>
<evidence type="ECO:0000256" key="11">
    <source>
        <dbReference type="ARBA" id="ARBA00023033"/>
    </source>
</evidence>
<organism evidence="16 17">
    <name type="scientific">Dichanthelium oligosanthes</name>
    <dbReference type="NCBI Taxonomy" id="888268"/>
    <lineage>
        <taxon>Eukaryota</taxon>
        <taxon>Viridiplantae</taxon>
        <taxon>Streptophyta</taxon>
        <taxon>Embryophyta</taxon>
        <taxon>Tracheophyta</taxon>
        <taxon>Spermatophyta</taxon>
        <taxon>Magnoliopsida</taxon>
        <taxon>Liliopsida</taxon>
        <taxon>Poales</taxon>
        <taxon>Poaceae</taxon>
        <taxon>PACMAD clade</taxon>
        <taxon>Panicoideae</taxon>
        <taxon>Panicodae</taxon>
        <taxon>Paniceae</taxon>
        <taxon>Dichantheliinae</taxon>
        <taxon>Dichanthelium</taxon>
    </lineage>
</organism>
<keyword evidence="11 14" id="KW-0503">Monooxygenase</keyword>
<evidence type="ECO:0000256" key="13">
    <source>
        <dbReference type="PIRSR" id="PIRSR602401-1"/>
    </source>
</evidence>
<comment type="subcellular location">
    <subcellularLocation>
        <location evidence="2">Membrane</location>
    </subcellularLocation>
</comment>
<dbReference type="PROSITE" id="PS00086">
    <property type="entry name" value="CYTOCHROME_P450"/>
    <property type="match status" value="1"/>
</dbReference>
<dbReference type="PRINTS" id="PR00385">
    <property type="entry name" value="P450"/>
</dbReference>
<dbReference type="Proteomes" id="UP000095767">
    <property type="component" value="Unassembled WGS sequence"/>
</dbReference>
<evidence type="ECO:0000256" key="6">
    <source>
        <dbReference type="ARBA" id="ARBA00022692"/>
    </source>
</evidence>
<sequence length="520" mass="58594">MALEAAHHYLQLAVAHGTSTQAVLLAVLLLLIIRLTSARKHKQQLPPPPSPPGKLPIIGHLHLIGPETHISIRELDAKYGSNGLMLLRVGATPTLFVSSPSAAEAVLRTHDHVFASRPPSMAADIIRYGSTDIAFAPYGEYWRQGRKLLTSHMLSAKKVQTFRHGRQEEVRLVMDKIRAAAATVPRTAVDLSELLSGYTNDVVCRAVLGPAHRKEGRNRLFSELTEINVALLGGFNFEDYFPRIAMADVLLRLVSVKAKRLNKRWNDVFDELIHEHVHSGEKDENSEDFIDLLLSLKEEYGLTTDNIKAILVDMFEAGIETSYLTLEYGMAELMNNRHILTKLQKEVRMCTNGGKKLDMIREEDLSSMPYLKATIKETLRLHPPAPFLLPHFSTADCKIDGYLIPAKTRVLVNAWALGRDPSFWEKPEDFMPERFLQEDGAVDTQMKGKDLRFLPFGFGRRICPGMNFGFATMEVMLANLMYHFDWDVPNMKEGAGVDMAESFGLTLRRKQKLLLVPRIF</sequence>
<protein>
    <submittedName>
        <fullName evidence="16">Indolin-2-one monooxygenase</fullName>
    </submittedName>
</protein>
<dbReference type="InterPro" id="IPR002401">
    <property type="entry name" value="Cyt_P450_E_grp-I"/>
</dbReference>
<keyword evidence="8 15" id="KW-1133">Transmembrane helix</keyword>
<evidence type="ECO:0000313" key="17">
    <source>
        <dbReference type="Proteomes" id="UP000095767"/>
    </source>
</evidence>
<keyword evidence="12 15" id="KW-0472">Membrane</keyword>
<dbReference type="EMBL" id="LWDX02074820">
    <property type="protein sequence ID" value="OEL13081.1"/>
    <property type="molecule type" value="Genomic_DNA"/>
</dbReference>
<feature type="binding site" description="axial binding residue" evidence="13">
    <location>
        <position position="463"/>
    </location>
    <ligand>
        <name>heme</name>
        <dbReference type="ChEBI" id="CHEBI:30413"/>
    </ligand>
    <ligandPart>
        <name>Fe</name>
        <dbReference type="ChEBI" id="CHEBI:18248"/>
    </ligandPart>
</feature>
<gene>
    <name evidence="16" type="ORF">BAE44_0025900</name>
</gene>